<dbReference type="SUPFAM" id="SSF51735">
    <property type="entry name" value="NAD(P)-binding Rossmann-fold domains"/>
    <property type="match status" value="1"/>
</dbReference>
<dbReference type="CDD" id="cd05233">
    <property type="entry name" value="SDR_c"/>
    <property type="match status" value="1"/>
</dbReference>
<feature type="region of interest" description="Disordered" evidence="2">
    <location>
        <begin position="326"/>
        <end position="354"/>
    </location>
</feature>
<dbReference type="PANTHER" id="PTHR42760:SF127">
    <property type="entry name" value="3-KETOACYL-ACYL CARRIER PROTEIN REDUCTASE-RELATED"/>
    <property type="match status" value="1"/>
</dbReference>
<evidence type="ECO:0000256" key="1">
    <source>
        <dbReference type="ARBA" id="ARBA00006484"/>
    </source>
</evidence>
<dbReference type="AlphaFoldDB" id="A0A401H3F2"/>
<dbReference type="EMBL" id="BFAD01000014">
    <property type="protein sequence ID" value="GBE88957.1"/>
    <property type="molecule type" value="Genomic_DNA"/>
</dbReference>
<evidence type="ECO:0000313" key="3">
    <source>
        <dbReference type="EMBL" id="GBE88957.1"/>
    </source>
</evidence>
<dbReference type="Gene3D" id="3.40.50.720">
    <property type="entry name" value="NAD(P)-binding Rossmann-like Domain"/>
    <property type="match status" value="1"/>
</dbReference>
<dbReference type="Proteomes" id="UP000287166">
    <property type="component" value="Unassembled WGS sequence"/>
</dbReference>
<dbReference type="PANTHER" id="PTHR42760">
    <property type="entry name" value="SHORT-CHAIN DEHYDROGENASES/REDUCTASES FAMILY MEMBER"/>
    <property type="match status" value="1"/>
</dbReference>
<reference evidence="3 4" key="1">
    <citation type="journal article" date="2018" name="Sci. Rep.">
        <title>Genome sequence of the cauliflower mushroom Sparassis crispa (Hanabiratake) and its association with beneficial usage.</title>
        <authorList>
            <person name="Kiyama R."/>
            <person name="Furutani Y."/>
            <person name="Kawaguchi K."/>
            <person name="Nakanishi T."/>
        </authorList>
    </citation>
    <scope>NUCLEOTIDE SEQUENCE [LARGE SCALE GENOMIC DNA]</scope>
</reference>
<accession>A0A401H3F2</accession>
<dbReference type="STRING" id="139825.A0A401H3F2"/>
<dbReference type="PRINTS" id="PR00081">
    <property type="entry name" value="GDHRDH"/>
</dbReference>
<evidence type="ECO:0000256" key="2">
    <source>
        <dbReference type="SAM" id="MobiDB-lite"/>
    </source>
</evidence>
<dbReference type="OrthoDB" id="1888931at2759"/>
<dbReference type="GO" id="GO:0048038">
    <property type="term" value="F:quinone binding"/>
    <property type="evidence" value="ECO:0007669"/>
    <property type="project" value="TreeGrafter"/>
</dbReference>
<dbReference type="GeneID" id="38785874"/>
<proteinExistence type="inferred from homology"/>
<organism evidence="3 4">
    <name type="scientific">Sparassis crispa</name>
    <dbReference type="NCBI Taxonomy" id="139825"/>
    <lineage>
        <taxon>Eukaryota</taxon>
        <taxon>Fungi</taxon>
        <taxon>Dikarya</taxon>
        <taxon>Basidiomycota</taxon>
        <taxon>Agaricomycotina</taxon>
        <taxon>Agaricomycetes</taxon>
        <taxon>Polyporales</taxon>
        <taxon>Sparassidaceae</taxon>
        <taxon>Sparassis</taxon>
    </lineage>
</organism>
<dbReference type="GO" id="GO:0016616">
    <property type="term" value="F:oxidoreductase activity, acting on the CH-OH group of donors, NAD or NADP as acceptor"/>
    <property type="evidence" value="ECO:0007669"/>
    <property type="project" value="TreeGrafter"/>
</dbReference>
<evidence type="ECO:0000313" key="4">
    <source>
        <dbReference type="Proteomes" id="UP000287166"/>
    </source>
</evidence>
<dbReference type="InParanoid" id="A0A401H3F2"/>
<dbReference type="InterPro" id="IPR036291">
    <property type="entry name" value="NAD(P)-bd_dom_sf"/>
</dbReference>
<gene>
    <name evidence="3" type="ORF">SCP_1403650</name>
</gene>
<keyword evidence="4" id="KW-1185">Reference proteome</keyword>
<dbReference type="Pfam" id="PF00106">
    <property type="entry name" value="adh_short"/>
    <property type="match status" value="1"/>
</dbReference>
<sequence>MEAVWLRRPQSPSMCACNFSLAPAIRAARRARRCIGCCLSRPHEGGASYFVFQPEGQAAVLITGCTGGIGQATARTFARSGCSVAVHYQAASSHAKADTLISDLKAIASSDARFAIFQTDLSNYDEVRRLHAEVVQQIGHPDILFANHGIAGHKIGPLLGNINDVPMEVFEEMWWTNTGTSYMFAQLCVLHMEAQKYEHVIFTSSIAAGNSGVIEPHYTSFKAALHGLVHWLSLWYAKDGIKSSAIAPALIEDTATMANLMPEMRSKTPIGQLGKPDKMACGGLAAVTLFPTRTRADAHAHEEQQSEAGAGLVWRVTQTYQHAVPGVHEPAGKPAAGAGAREGAGTRGRMRCGA</sequence>
<name>A0A401H3F2_9APHY</name>
<comment type="caution">
    <text evidence="3">The sequence shown here is derived from an EMBL/GenBank/DDBJ whole genome shotgun (WGS) entry which is preliminary data.</text>
</comment>
<protein>
    <submittedName>
        <fullName evidence="3">3-oxoacyl-reductase</fullName>
    </submittedName>
</protein>
<comment type="similarity">
    <text evidence="1">Belongs to the short-chain dehydrogenases/reductases (SDR) family.</text>
</comment>
<dbReference type="GO" id="GO:0006633">
    <property type="term" value="P:fatty acid biosynthetic process"/>
    <property type="evidence" value="ECO:0007669"/>
    <property type="project" value="TreeGrafter"/>
</dbReference>
<dbReference type="InterPro" id="IPR002347">
    <property type="entry name" value="SDR_fam"/>
</dbReference>
<dbReference type="RefSeq" id="XP_027619870.1">
    <property type="nucleotide sequence ID" value="XM_027764069.1"/>
</dbReference>